<name>A0A915ID31_ROMCU</name>
<evidence type="ECO:0000256" key="1">
    <source>
        <dbReference type="ARBA" id="ARBA00023157"/>
    </source>
</evidence>
<keyword evidence="5" id="KW-1185">Reference proteome</keyword>
<feature type="transmembrane region" description="Helical" evidence="3">
    <location>
        <begin position="75"/>
        <end position="96"/>
    </location>
</feature>
<keyword evidence="3" id="KW-0472">Membrane</keyword>
<dbReference type="GO" id="GO:0006508">
    <property type="term" value="P:proteolysis"/>
    <property type="evidence" value="ECO:0007669"/>
    <property type="project" value="InterPro"/>
</dbReference>
<feature type="domain" description="Peptidase S1" evidence="4">
    <location>
        <begin position="231"/>
        <end position="443"/>
    </location>
</feature>
<proteinExistence type="predicted"/>
<dbReference type="SUPFAM" id="SSF50494">
    <property type="entry name" value="Trypsin-like serine proteases"/>
    <property type="match status" value="1"/>
</dbReference>
<dbReference type="SMART" id="SM00020">
    <property type="entry name" value="Tryp_SPc"/>
    <property type="match status" value="1"/>
</dbReference>
<evidence type="ECO:0000256" key="3">
    <source>
        <dbReference type="SAM" id="Phobius"/>
    </source>
</evidence>
<dbReference type="PROSITE" id="PS50240">
    <property type="entry name" value="TRYPSIN_DOM"/>
    <property type="match status" value="1"/>
</dbReference>
<keyword evidence="3" id="KW-1133">Transmembrane helix</keyword>
<protein>
    <submittedName>
        <fullName evidence="6">Peptidase S1 domain-containing protein</fullName>
    </submittedName>
</protein>
<evidence type="ECO:0000313" key="6">
    <source>
        <dbReference type="WBParaSite" id="nRc.2.0.1.t11126-RA"/>
    </source>
</evidence>
<keyword evidence="1" id="KW-1015">Disulfide bond</keyword>
<dbReference type="PANTHER" id="PTHR24252:SF7">
    <property type="entry name" value="HYALIN"/>
    <property type="match status" value="1"/>
</dbReference>
<dbReference type="WBParaSite" id="nRc.2.0.1.t11126-RA">
    <property type="protein sequence ID" value="nRc.2.0.1.t11126-RA"/>
    <property type="gene ID" value="nRc.2.0.1.g11126"/>
</dbReference>
<dbReference type="AlphaFoldDB" id="A0A915ID31"/>
<dbReference type="InterPro" id="IPR009003">
    <property type="entry name" value="Peptidase_S1_PA"/>
</dbReference>
<sequence>WTRIQSEILGKTTKSKSEFESGKSVKSNLNTEKRLIQPNPNPNPGFIRSLNSHSLLQSEWLEILPLYFKFKPTTMQWLSIVLFFLYIIPSEPLLFIRRGSLIRTKKLSSLPPDSIILWTIDYVIQPADPIAIFPDVKCQIDCSLLCVKNRHCVSTSFISKLKLCLLSSAPLKFSNVPARDKRIMHTVSTQLVNDDGYISYKTKSLGHGKRPRQCGMNAFGDIASEYRKKRIIGGYTPEPYQSPWVGLLVKEGKVRCTAFLISKNPNDKDTIWVLCAKHCFKDVLLDDDQEGRFNSTPFGLLFGFHDLRFTTQHVIYRTIDEVFIYPDEGLQPKDLVLIKLNTKVRFNSYINGLCLPDSADDHELYSDSVCTTCGFGATKASPEPVVNSDILHCIEVVAKAPHPDHSLYSDWNSVVKLKSSAFGPYHGYSTTGDLINFQNVWCQ</sequence>
<dbReference type="Proteomes" id="UP000887565">
    <property type="component" value="Unplaced"/>
</dbReference>
<feature type="region of interest" description="Disordered" evidence="2">
    <location>
        <begin position="20"/>
        <end position="43"/>
    </location>
</feature>
<dbReference type="PANTHER" id="PTHR24252">
    <property type="entry name" value="ACROSIN-RELATED"/>
    <property type="match status" value="1"/>
</dbReference>
<dbReference type="GO" id="GO:0004252">
    <property type="term" value="F:serine-type endopeptidase activity"/>
    <property type="evidence" value="ECO:0007669"/>
    <property type="project" value="InterPro"/>
</dbReference>
<evidence type="ECO:0000259" key="4">
    <source>
        <dbReference type="PROSITE" id="PS50240"/>
    </source>
</evidence>
<accession>A0A915ID31</accession>
<dbReference type="Gene3D" id="2.40.10.10">
    <property type="entry name" value="Trypsin-like serine proteases"/>
    <property type="match status" value="1"/>
</dbReference>
<keyword evidence="3" id="KW-0812">Transmembrane</keyword>
<reference evidence="6" key="1">
    <citation type="submission" date="2022-11" db="UniProtKB">
        <authorList>
            <consortium name="WormBaseParasite"/>
        </authorList>
    </citation>
    <scope>IDENTIFICATION</scope>
</reference>
<evidence type="ECO:0000256" key="2">
    <source>
        <dbReference type="SAM" id="MobiDB-lite"/>
    </source>
</evidence>
<dbReference type="InterPro" id="IPR001254">
    <property type="entry name" value="Trypsin_dom"/>
</dbReference>
<organism evidence="5 6">
    <name type="scientific">Romanomermis culicivorax</name>
    <name type="common">Nematode worm</name>
    <dbReference type="NCBI Taxonomy" id="13658"/>
    <lineage>
        <taxon>Eukaryota</taxon>
        <taxon>Metazoa</taxon>
        <taxon>Ecdysozoa</taxon>
        <taxon>Nematoda</taxon>
        <taxon>Enoplea</taxon>
        <taxon>Dorylaimia</taxon>
        <taxon>Mermithida</taxon>
        <taxon>Mermithoidea</taxon>
        <taxon>Mermithidae</taxon>
        <taxon>Romanomermis</taxon>
    </lineage>
</organism>
<dbReference type="InterPro" id="IPR043504">
    <property type="entry name" value="Peptidase_S1_PA_chymotrypsin"/>
</dbReference>
<evidence type="ECO:0000313" key="5">
    <source>
        <dbReference type="Proteomes" id="UP000887565"/>
    </source>
</evidence>
<dbReference type="Pfam" id="PF00089">
    <property type="entry name" value="Trypsin"/>
    <property type="match status" value="1"/>
</dbReference>